<proteinExistence type="predicted"/>
<dbReference type="Gene3D" id="1.25.40.10">
    <property type="entry name" value="Tetratricopeptide repeat domain"/>
    <property type="match status" value="1"/>
</dbReference>
<dbReference type="PROSITE" id="PS50005">
    <property type="entry name" value="TPR"/>
    <property type="match status" value="1"/>
</dbReference>
<dbReference type="GO" id="GO:0051603">
    <property type="term" value="P:proteolysis involved in protein catabolic process"/>
    <property type="evidence" value="ECO:0007669"/>
    <property type="project" value="TreeGrafter"/>
</dbReference>
<dbReference type="Pfam" id="PF01435">
    <property type="entry name" value="Peptidase_M48"/>
    <property type="match status" value="1"/>
</dbReference>
<dbReference type="EMBL" id="CYRX01000025">
    <property type="protein sequence ID" value="CUH60390.1"/>
    <property type="molecule type" value="Genomic_DNA"/>
</dbReference>
<dbReference type="InterPro" id="IPR019734">
    <property type="entry name" value="TPR_rpt"/>
</dbReference>
<dbReference type="GO" id="GO:0046872">
    <property type="term" value="F:metal ion binding"/>
    <property type="evidence" value="ECO:0007669"/>
    <property type="project" value="UniProtKB-KW"/>
</dbReference>
<evidence type="ECO:0000256" key="1">
    <source>
        <dbReference type="ARBA" id="ARBA00001947"/>
    </source>
</evidence>
<keyword evidence="7" id="KW-0802">TPR repeat</keyword>
<sequence>MVTLQRWAARATLALTFAFAPMIAAAQTLVRDAEIEYALQQVAQPILQAAGLPSSTRIFVILDSSLNAFVVDNKSIFFHSGLLLKLDTPAKVQAVIAHEAAHIANGHISRRRSNIGAASTAAQLGLLLAAAAAAAGGSGDAAAGLAIGAGSAAQRALFAHTRAEEASADQAALRYMRQAGVDPKAMVDVLDIFRGQEALSRGRQDPYAVTHPLTRDRLRAVEAFAAGTTGDVQTNPTTAYWYARAVGKLSAFSRAPSWTLRRVRNDTDEIATMRRAVAYHRKPDTSRALETIDRVIGMRPNDPFYHELKGQILLESRRVDAAIASYRRAIELRPREPLILRGLGRALLGADTAGSNAQALQVLTEARGRDAFDPGLLRDLALAHARAGQNGLASVATAERYAILRRFKDAATHAQRAAGLLPQGSSGWLRAQDVLSAAKQAGVANK</sequence>
<evidence type="ECO:0000256" key="3">
    <source>
        <dbReference type="ARBA" id="ARBA00022723"/>
    </source>
</evidence>
<name>A0A0P1FH19_9RHOB</name>
<feature type="signal peptide" evidence="8">
    <location>
        <begin position="1"/>
        <end position="26"/>
    </location>
</feature>
<protein>
    <submittedName>
        <fullName evidence="10">TPR repeat-containing protein YfgC</fullName>
    </submittedName>
</protein>
<dbReference type="PANTHER" id="PTHR22726">
    <property type="entry name" value="METALLOENDOPEPTIDASE OMA1"/>
    <property type="match status" value="1"/>
</dbReference>
<dbReference type="GO" id="GO:0016020">
    <property type="term" value="C:membrane"/>
    <property type="evidence" value="ECO:0007669"/>
    <property type="project" value="TreeGrafter"/>
</dbReference>
<evidence type="ECO:0000256" key="8">
    <source>
        <dbReference type="SAM" id="SignalP"/>
    </source>
</evidence>
<comment type="cofactor">
    <cofactor evidence="1">
        <name>Zn(2+)</name>
        <dbReference type="ChEBI" id="CHEBI:29105"/>
    </cofactor>
</comment>
<organism evidence="10 11">
    <name type="scientific">Thalassobacter stenotrophicus</name>
    <dbReference type="NCBI Taxonomy" id="266809"/>
    <lineage>
        <taxon>Bacteria</taxon>
        <taxon>Pseudomonadati</taxon>
        <taxon>Pseudomonadota</taxon>
        <taxon>Alphaproteobacteria</taxon>
        <taxon>Rhodobacterales</taxon>
        <taxon>Roseobacteraceae</taxon>
        <taxon>Thalassobacter</taxon>
    </lineage>
</organism>
<dbReference type="InterPro" id="IPR011990">
    <property type="entry name" value="TPR-like_helical_dom_sf"/>
</dbReference>
<dbReference type="AlphaFoldDB" id="A0A0P1FH19"/>
<accession>A0A0P1FH19</accession>
<evidence type="ECO:0000256" key="7">
    <source>
        <dbReference type="PROSITE-ProRule" id="PRU00339"/>
    </source>
</evidence>
<dbReference type="eggNOG" id="COG4783">
    <property type="taxonomic scope" value="Bacteria"/>
</dbReference>
<keyword evidence="8" id="KW-0732">Signal</keyword>
<dbReference type="GO" id="GO:0004222">
    <property type="term" value="F:metalloendopeptidase activity"/>
    <property type="evidence" value="ECO:0007669"/>
    <property type="project" value="InterPro"/>
</dbReference>
<feature type="chain" id="PRO_5006062581" evidence="8">
    <location>
        <begin position="27"/>
        <end position="446"/>
    </location>
</feature>
<dbReference type="InterPro" id="IPR051156">
    <property type="entry name" value="Mito/Outer_Membr_Metalloprot"/>
</dbReference>
<dbReference type="Proteomes" id="UP000051298">
    <property type="component" value="Unassembled WGS sequence"/>
</dbReference>
<dbReference type="InterPro" id="IPR001915">
    <property type="entry name" value="Peptidase_M48"/>
</dbReference>
<evidence type="ECO:0000256" key="2">
    <source>
        <dbReference type="ARBA" id="ARBA00022670"/>
    </source>
</evidence>
<evidence type="ECO:0000313" key="10">
    <source>
        <dbReference type="EMBL" id="CUH60390.1"/>
    </source>
</evidence>
<keyword evidence="4" id="KW-0378">Hydrolase</keyword>
<keyword evidence="3" id="KW-0479">Metal-binding</keyword>
<evidence type="ECO:0000313" key="11">
    <source>
        <dbReference type="Proteomes" id="UP000051298"/>
    </source>
</evidence>
<feature type="repeat" description="TPR" evidence="7">
    <location>
        <begin position="303"/>
        <end position="336"/>
    </location>
</feature>
<evidence type="ECO:0000256" key="4">
    <source>
        <dbReference type="ARBA" id="ARBA00022801"/>
    </source>
</evidence>
<dbReference type="CDD" id="cd07324">
    <property type="entry name" value="M48C_Oma1-like"/>
    <property type="match status" value="1"/>
</dbReference>
<dbReference type="Gene3D" id="3.30.2010.10">
    <property type="entry name" value="Metalloproteases ('zincins'), catalytic domain"/>
    <property type="match status" value="1"/>
</dbReference>
<evidence type="ECO:0000256" key="6">
    <source>
        <dbReference type="ARBA" id="ARBA00023049"/>
    </source>
</evidence>
<reference evidence="10 11" key="1">
    <citation type="submission" date="2015-09" db="EMBL/GenBank/DDBJ databases">
        <authorList>
            <consortium name="Swine Surveillance"/>
        </authorList>
    </citation>
    <scope>NUCLEOTIDE SEQUENCE [LARGE SCALE GENOMIC DNA]</scope>
    <source>
        <strain evidence="10 11">CECT 5294</strain>
    </source>
</reference>
<dbReference type="PANTHER" id="PTHR22726:SF1">
    <property type="entry name" value="METALLOENDOPEPTIDASE OMA1, MITOCHONDRIAL"/>
    <property type="match status" value="1"/>
</dbReference>
<dbReference type="SUPFAM" id="SSF48452">
    <property type="entry name" value="TPR-like"/>
    <property type="match status" value="1"/>
</dbReference>
<dbReference type="STRING" id="266809.PM03_05540"/>
<keyword evidence="5" id="KW-0862">Zinc</keyword>
<gene>
    <name evidence="10" type="primary">yfgC_2</name>
    <name evidence="10" type="ORF">THS5294_01679</name>
</gene>
<feature type="domain" description="Peptidase M48" evidence="9">
    <location>
        <begin position="38"/>
        <end position="223"/>
    </location>
</feature>
<keyword evidence="6" id="KW-0482">Metalloprotease</keyword>
<dbReference type="Pfam" id="PF13432">
    <property type="entry name" value="TPR_16"/>
    <property type="match status" value="1"/>
</dbReference>
<evidence type="ECO:0000259" key="9">
    <source>
        <dbReference type="Pfam" id="PF01435"/>
    </source>
</evidence>
<keyword evidence="2" id="KW-0645">Protease</keyword>
<dbReference type="RefSeq" id="WP_058123373.1">
    <property type="nucleotide sequence ID" value="NZ_CYRX01000025.1"/>
</dbReference>
<dbReference type="SMART" id="SM00028">
    <property type="entry name" value="TPR"/>
    <property type="match status" value="2"/>
</dbReference>
<evidence type="ECO:0000256" key="5">
    <source>
        <dbReference type="ARBA" id="ARBA00022833"/>
    </source>
</evidence>